<evidence type="ECO:0000256" key="1">
    <source>
        <dbReference type="SAM" id="MobiDB-lite"/>
    </source>
</evidence>
<evidence type="ECO:0000256" key="2">
    <source>
        <dbReference type="SAM" id="Phobius"/>
    </source>
</evidence>
<keyword evidence="3" id="KW-1185">Reference proteome</keyword>
<proteinExistence type="predicted"/>
<name>A0AA85IZZ6_TRIRE</name>
<organism evidence="3 4">
    <name type="scientific">Trichobilharzia regenti</name>
    <name type="common">Nasal bird schistosome</name>
    <dbReference type="NCBI Taxonomy" id="157069"/>
    <lineage>
        <taxon>Eukaryota</taxon>
        <taxon>Metazoa</taxon>
        <taxon>Spiralia</taxon>
        <taxon>Lophotrochozoa</taxon>
        <taxon>Platyhelminthes</taxon>
        <taxon>Trematoda</taxon>
        <taxon>Digenea</taxon>
        <taxon>Strigeidida</taxon>
        <taxon>Schistosomatoidea</taxon>
        <taxon>Schistosomatidae</taxon>
        <taxon>Trichobilharzia</taxon>
    </lineage>
</organism>
<reference evidence="4" key="2">
    <citation type="submission" date="2023-11" db="UniProtKB">
        <authorList>
            <consortium name="WormBaseParasite"/>
        </authorList>
    </citation>
    <scope>IDENTIFICATION</scope>
</reference>
<keyword evidence="2" id="KW-1133">Transmembrane helix</keyword>
<dbReference type="AlphaFoldDB" id="A0AA85IZZ6"/>
<reference evidence="3" key="1">
    <citation type="submission" date="2022-06" db="EMBL/GenBank/DDBJ databases">
        <authorList>
            <person name="Berger JAMES D."/>
            <person name="Berger JAMES D."/>
        </authorList>
    </citation>
    <scope>NUCLEOTIDE SEQUENCE [LARGE SCALE GENOMIC DNA]</scope>
</reference>
<feature type="transmembrane region" description="Helical" evidence="2">
    <location>
        <begin position="6"/>
        <end position="27"/>
    </location>
</feature>
<dbReference type="WBParaSite" id="TREG1_134470.1">
    <property type="protein sequence ID" value="TREG1_134470.1"/>
    <property type="gene ID" value="TREG1_134470"/>
</dbReference>
<accession>A0AA85IZZ6</accession>
<feature type="compositionally biased region" description="Low complexity" evidence="1">
    <location>
        <begin position="336"/>
        <end position="352"/>
    </location>
</feature>
<keyword evidence="2" id="KW-0472">Membrane</keyword>
<dbReference type="Proteomes" id="UP000050795">
    <property type="component" value="Unassembled WGS sequence"/>
</dbReference>
<evidence type="ECO:0000313" key="3">
    <source>
        <dbReference type="Proteomes" id="UP000050795"/>
    </source>
</evidence>
<evidence type="ECO:0000313" key="4">
    <source>
        <dbReference type="WBParaSite" id="TREG1_134470.1"/>
    </source>
</evidence>
<sequence>MENVLNYIGLLTSGLSLSFILLLCFCWNKKHSLLPKRSNSNSNVSIKSFNQKNTQGDQKRHITCRLKCPFRSGRNPNVADLTSAAAAAAARTPGDVTSPNHVIIKNSSLFDNEGDLAYATTIGLRGGLNDTDIISPGYTLLRQESNSHRNCELPPVPTYSDTNFIENNKPIKTINHEQADTLEDISDQLTYYSVPAVKRSIENDQNLYDIAIIPKLQQQQQQRIKLQTNTFESNSRCYSSLCDDAASDSDGLYASVNQPPPSVPPPPLPLPLPPAPPPHHQTAQSTTSSVIVTAPNSSSTLRRDLQNTKVNSNTQRRYEICQSPYYSQLNDDCDVSNENSKNNIKNNNNNNGSGKGNPYGELIITTNTTAITPVAMTTKPTTTTGVATTMTVTTLPTDISNMPPSCGDGCAGVNNNFPCECHSGKQQATSQMPGNHGDCCVCSCTTLSSHLYAQVLPRKRSVTDPETMSNYTIYSSNYIRPPIPARCYDQADIDLVNQIRTCSRQLDTICPSTECKILTAHPIHKEKTLLIGSNSPQNDRLLISNHQQLSGSVGPACGSICSTGGCSPNVRQSDPPLLESNYRHISVRESLANLRARNALPILYSIIKHDHGNIDVADLNQESSEYERIYPESADLLNCTNRIKLTNDKHNSELNSRGIGKHVEHSYAELPGADSVCDGTYAHVYSTVPTDDDSSLLRTRATTTIGLCNQCSPAAADIHPGMNITNTNTRSNCPCDNNSTVFDMIVTTPTAITVTCSGCIDTFSKLDGNIYSVPELCPNSLAASNTNNNNNNLNDRMLAEIQAFRHMDSEVDLTQSAKTVVTGSSETSHLLTNEHPAASDDLEKGRTMDNVYFSSKPQSVHRIIIPNPTPSSVNNINEMTPLMERSTEDFSLPSTISRNT</sequence>
<feature type="region of interest" description="Disordered" evidence="1">
    <location>
        <begin position="332"/>
        <end position="358"/>
    </location>
</feature>
<feature type="compositionally biased region" description="Pro residues" evidence="1">
    <location>
        <begin position="258"/>
        <end position="279"/>
    </location>
</feature>
<feature type="compositionally biased region" description="Polar residues" evidence="1">
    <location>
        <begin position="281"/>
        <end position="290"/>
    </location>
</feature>
<protein>
    <submittedName>
        <fullName evidence="4">Uncharacterized protein</fullName>
    </submittedName>
</protein>
<keyword evidence="2" id="KW-0812">Transmembrane</keyword>
<feature type="region of interest" description="Disordered" evidence="1">
    <location>
        <begin position="249"/>
        <end position="290"/>
    </location>
</feature>